<evidence type="ECO:0000256" key="2">
    <source>
        <dbReference type="PROSITE-ProRule" id="PRU00176"/>
    </source>
</evidence>
<proteinExistence type="predicted"/>
<reference evidence="4" key="1">
    <citation type="submission" date="2021-01" db="EMBL/GenBank/DDBJ databases">
        <authorList>
            <person name="Corre E."/>
            <person name="Pelletier E."/>
            <person name="Niang G."/>
            <person name="Scheremetjew M."/>
            <person name="Finn R."/>
            <person name="Kale V."/>
            <person name="Holt S."/>
            <person name="Cochrane G."/>
            <person name="Meng A."/>
            <person name="Brown T."/>
            <person name="Cohen L."/>
        </authorList>
    </citation>
    <scope>NUCLEOTIDE SEQUENCE</scope>
    <source>
        <strain evidence="4">FSP1.4</strain>
    </source>
</reference>
<name>A0A7S3J7J5_9SPIT</name>
<dbReference type="AlphaFoldDB" id="A0A7S3J7J5"/>
<dbReference type="CDD" id="cd12383">
    <property type="entry name" value="RRM_RBM42"/>
    <property type="match status" value="1"/>
</dbReference>
<dbReference type="SMART" id="SM00360">
    <property type="entry name" value="RRM"/>
    <property type="match status" value="1"/>
</dbReference>
<protein>
    <recommendedName>
        <fullName evidence="3">RRM domain-containing protein</fullName>
    </recommendedName>
</protein>
<dbReference type="InterPro" id="IPR012677">
    <property type="entry name" value="Nucleotide-bd_a/b_plait_sf"/>
</dbReference>
<gene>
    <name evidence="4" type="ORF">EHAR0213_LOCUS6724</name>
</gene>
<organism evidence="4">
    <name type="scientific">Euplotes harpa</name>
    <dbReference type="NCBI Taxonomy" id="151035"/>
    <lineage>
        <taxon>Eukaryota</taxon>
        <taxon>Sar</taxon>
        <taxon>Alveolata</taxon>
        <taxon>Ciliophora</taxon>
        <taxon>Intramacronucleata</taxon>
        <taxon>Spirotrichea</taxon>
        <taxon>Hypotrichia</taxon>
        <taxon>Euplotida</taxon>
        <taxon>Euplotidae</taxon>
        <taxon>Euplotes</taxon>
    </lineage>
</organism>
<accession>A0A7S3J7J5</accession>
<dbReference type="InterPro" id="IPR035979">
    <property type="entry name" value="RBD_domain_sf"/>
</dbReference>
<dbReference type="PANTHER" id="PTHR47640:SF11">
    <property type="entry name" value="RNA-BINDING PROTEIN 42"/>
    <property type="match status" value="1"/>
</dbReference>
<dbReference type="EMBL" id="HBII01015775">
    <property type="protein sequence ID" value="CAE0347813.1"/>
    <property type="molecule type" value="Transcribed_RNA"/>
</dbReference>
<dbReference type="Pfam" id="PF00076">
    <property type="entry name" value="RRM_1"/>
    <property type="match status" value="1"/>
</dbReference>
<feature type="domain" description="RRM" evidence="3">
    <location>
        <begin position="61"/>
        <end position="139"/>
    </location>
</feature>
<dbReference type="PROSITE" id="PS50102">
    <property type="entry name" value="RRM"/>
    <property type="match status" value="1"/>
</dbReference>
<evidence type="ECO:0000259" key="3">
    <source>
        <dbReference type="PROSITE" id="PS50102"/>
    </source>
</evidence>
<evidence type="ECO:0000313" key="4">
    <source>
        <dbReference type="EMBL" id="CAE0347813.1"/>
    </source>
</evidence>
<keyword evidence="1 2" id="KW-0694">RNA-binding</keyword>
<dbReference type="Gene3D" id="3.30.70.330">
    <property type="match status" value="1"/>
</dbReference>
<dbReference type="InterPro" id="IPR034215">
    <property type="entry name" value="RBM42_RRM"/>
</dbReference>
<evidence type="ECO:0000256" key="1">
    <source>
        <dbReference type="ARBA" id="ARBA00022884"/>
    </source>
</evidence>
<dbReference type="InterPro" id="IPR000504">
    <property type="entry name" value="RRM_dom"/>
</dbReference>
<dbReference type="GO" id="GO:0003729">
    <property type="term" value="F:mRNA binding"/>
    <property type="evidence" value="ECO:0007669"/>
    <property type="project" value="InterPro"/>
</dbReference>
<dbReference type="SUPFAM" id="SSF54928">
    <property type="entry name" value="RNA-binding domain, RBD"/>
    <property type="match status" value="1"/>
</dbReference>
<sequence length="161" mass="18465">MESTPLETPTESIFITDPKDLPKKAAKKQSKEKKRDAKLLRKAAGVIWEDTTLDEWPENDYRIFCGDLGNEVSDQILSNAFRKYPSFCKAKVVRDKVTGKSRGYGFVSLLKETCYIRAMREMNGKHVGNRPIRLKRSKWRDKCLVGGTSKTEAKFKKKALF</sequence>
<dbReference type="PANTHER" id="PTHR47640">
    <property type="entry name" value="TRNA SELENOCYSTEINE 1-ASSOCIATED PROTEIN 1-RELATED-RELATED"/>
    <property type="match status" value="1"/>
</dbReference>
<dbReference type="InterPro" id="IPR050825">
    <property type="entry name" value="RBM42_RBP45_47-like"/>
</dbReference>